<dbReference type="InterPro" id="IPR020904">
    <property type="entry name" value="Sc_DH/Rdtase_CS"/>
</dbReference>
<dbReference type="PRINTS" id="PR00081">
    <property type="entry name" value="GDHRDH"/>
</dbReference>
<dbReference type="EMBL" id="LCZI01001097">
    <property type="protein sequence ID" value="KKZ62441.1"/>
    <property type="molecule type" value="Genomic_DNA"/>
</dbReference>
<keyword evidence="2" id="KW-0521">NADP</keyword>
<gene>
    <name evidence="4" type="ORF">EMCG_03143</name>
</gene>
<name>A0A0G2J8L5_9EURO</name>
<dbReference type="Proteomes" id="UP000034164">
    <property type="component" value="Unassembled WGS sequence"/>
</dbReference>
<evidence type="ECO:0000256" key="3">
    <source>
        <dbReference type="ARBA" id="ARBA00023002"/>
    </source>
</evidence>
<dbReference type="SUPFAM" id="SSF51735">
    <property type="entry name" value="NAD(P)-binding Rossmann-fold domains"/>
    <property type="match status" value="1"/>
</dbReference>
<dbReference type="OrthoDB" id="153074at2759"/>
<evidence type="ECO:0000256" key="1">
    <source>
        <dbReference type="ARBA" id="ARBA00006484"/>
    </source>
</evidence>
<keyword evidence="3" id="KW-0560">Oxidoreductase</keyword>
<dbReference type="FunFam" id="3.40.50.720:FF:000281">
    <property type="entry name" value="Uncharacterized oxidoreductase YIR035C"/>
    <property type="match status" value="1"/>
</dbReference>
<accession>A0A0G2J8L5</accession>
<dbReference type="AlphaFoldDB" id="A0A0G2J8L5"/>
<dbReference type="GO" id="GO:0050664">
    <property type="term" value="F:oxidoreductase activity, acting on NAD(P)H, oxygen as acceptor"/>
    <property type="evidence" value="ECO:0007669"/>
    <property type="project" value="TreeGrafter"/>
</dbReference>
<dbReference type="PROSITE" id="PS00061">
    <property type="entry name" value="ADH_SHORT"/>
    <property type="match status" value="1"/>
</dbReference>
<evidence type="ECO:0008006" key="6">
    <source>
        <dbReference type="Google" id="ProtNLM"/>
    </source>
</evidence>
<protein>
    <recommendedName>
        <fullName evidence="6">Short-chain dehydrogenase</fullName>
    </recommendedName>
</protein>
<dbReference type="InterPro" id="IPR002347">
    <property type="entry name" value="SDR_fam"/>
</dbReference>
<dbReference type="InterPro" id="IPR036291">
    <property type="entry name" value="NAD(P)-bd_dom_sf"/>
</dbReference>
<reference evidence="5" key="1">
    <citation type="journal article" date="2015" name="PLoS Genet.">
        <title>The dynamic genome and transcriptome of the human fungal pathogen Blastomyces and close relative Emmonsia.</title>
        <authorList>
            <person name="Munoz J.F."/>
            <person name="Gauthier G.M."/>
            <person name="Desjardins C.A."/>
            <person name="Gallo J.E."/>
            <person name="Holder J."/>
            <person name="Sullivan T.D."/>
            <person name="Marty A.J."/>
            <person name="Carmen J.C."/>
            <person name="Chen Z."/>
            <person name="Ding L."/>
            <person name="Gujja S."/>
            <person name="Magrini V."/>
            <person name="Misas E."/>
            <person name="Mitreva M."/>
            <person name="Priest M."/>
            <person name="Saif S."/>
            <person name="Whiston E.A."/>
            <person name="Young S."/>
            <person name="Zeng Q."/>
            <person name="Goldman W.E."/>
            <person name="Mardis E.R."/>
            <person name="Taylor J.W."/>
            <person name="McEwen J.G."/>
            <person name="Clay O.K."/>
            <person name="Klein B.S."/>
            <person name="Cuomo C.A."/>
        </authorList>
    </citation>
    <scope>NUCLEOTIDE SEQUENCE [LARGE SCALE GENOMIC DNA]</scope>
    <source>
        <strain evidence="5">UAMH 3008</strain>
    </source>
</reference>
<dbReference type="Pfam" id="PF00106">
    <property type="entry name" value="adh_short"/>
    <property type="match status" value="1"/>
</dbReference>
<dbReference type="PANTHER" id="PTHR43008:SF8">
    <property type="entry name" value="BENZIL REDUCTASE ((S)-BENZOIN FORMING) IRC24"/>
    <property type="match status" value="1"/>
</dbReference>
<dbReference type="PANTHER" id="PTHR43008">
    <property type="entry name" value="BENZIL REDUCTASE"/>
    <property type="match status" value="1"/>
</dbReference>
<comment type="caution">
    <text evidence="4">The sequence shown here is derived from an EMBL/GenBank/DDBJ whole genome shotgun (WGS) entry which is preliminary data.</text>
</comment>
<dbReference type="VEuPathDB" id="FungiDB:EMCG_03143"/>
<proteinExistence type="inferred from homology"/>
<evidence type="ECO:0000313" key="5">
    <source>
        <dbReference type="Proteomes" id="UP000034164"/>
    </source>
</evidence>
<organism evidence="4 5">
    <name type="scientific">[Emmonsia] crescens</name>
    <dbReference type="NCBI Taxonomy" id="73230"/>
    <lineage>
        <taxon>Eukaryota</taxon>
        <taxon>Fungi</taxon>
        <taxon>Dikarya</taxon>
        <taxon>Ascomycota</taxon>
        <taxon>Pezizomycotina</taxon>
        <taxon>Eurotiomycetes</taxon>
        <taxon>Eurotiomycetidae</taxon>
        <taxon>Onygenales</taxon>
        <taxon>Ajellomycetaceae</taxon>
        <taxon>Emergomyces</taxon>
    </lineage>
</organism>
<evidence type="ECO:0000256" key="2">
    <source>
        <dbReference type="ARBA" id="ARBA00022857"/>
    </source>
</evidence>
<comment type="similarity">
    <text evidence="1">Belongs to the short-chain dehydrogenases/reductases (SDR) family.</text>
</comment>
<sequence>MSSKTIILTGASRGIGLAVAHYLLRLPASHNLILLARSQQPLQQLQEQYGANRVEILAGDFAASHSSSPSSLSLPERAVEVALKRFGGLDGLVVNHGTLGPVTRLVDCDLKEWREGVEVNFISVLALLKAAIPHLRKTHGKIIFTSSGAATSATTGWGLYGSTKAALNHLNMTVALEEPDITSISIRPGMVDTQMQEELRAKHMDVLGPVDGQRFLDAYNKGKLLKPEQPGHVIAKLVLDAPQELSGKFLTWNVPELAAFQE</sequence>
<dbReference type="Gene3D" id="3.40.50.720">
    <property type="entry name" value="NAD(P)-binding Rossmann-like Domain"/>
    <property type="match status" value="1"/>
</dbReference>
<evidence type="ECO:0000313" key="4">
    <source>
        <dbReference type="EMBL" id="KKZ62441.1"/>
    </source>
</evidence>